<dbReference type="SUPFAM" id="SSF47413">
    <property type="entry name" value="lambda repressor-like DNA-binding domains"/>
    <property type="match status" value="1"/>
</dbReference>
<dbReference type="Proteomes" id="UP000027616">
    <property type="component" value="Chromosome I"/>
</dbReference>
<dbReference type="AlphaFoldDB" id="A0A060RDM8"/>
<evidence type="ECO:0000259" key="1">
    <source>
        <dbReference type="PROSITE" id="PS50943"/>
    </source>
</evidence>
<dbReference type="PROSITE" id="PS50943">
    <property type="entry name" value="HTH_CROC1"/>
    <property type="match status" value="1"/>
</dbReference>
<evidence type="ECO:0000313" key="3">
    <source>
        <dbReference type="Proteomes" id="UP000027616"/>
    </source>
</evidence>
<dbReference type="InterPro" id="IPR010982">
    <property type="entry name" value="Lambda_DNA-bd_dom_sf"/>
</dbReference>
<dbReference type="CDD" id="cd00093">
    <property type="entry name" value="HTH_XRE"/>
    <property type="match status" value="1"/>
</dbReference>
<dbReference type="HOGENOM" id="CLU_066192_34_1_10"/>
<name>A0A060RDM8_9BACT</name>
<dbReference type="STRING" id="1433126.BN938_1884"/>
<dbReference type="EMBL" id="HG934468">
    <property type="protein sequence ID" value="CDN31964.1"/>
    <property type="molecule type" value="Genomic_DNA"/>
</dbReference>
<dbReference type="SMART" id="SM00530">
    <property type="entry name" value="HTH_XRE"/>
    <property type="match status" value="1"/>
</dbReference>
<feature type="domain" description="HTH cro/C1-type" evidence="1">
    <location>
        <begin position="45"/>
        <end position="101"/>
    </location>
</feature>
<dbReference type="Gene3D" id="1.10.260.40">
    <property type="entry name" value="lambda repressor-like DNA-binding domains"/>
    <property type="match status" value="1"/>
</dbReference>
<dbReference type="Pfam" id="PF01381">
    <property type="entry name" value="HTH_3"/>
    <property type="match status" value="1"/>
</dbReference>
<sequence length="107" mass="12188">MYIIFVFIIFTSLLVGANLAIKVEFYKIIPKTMKSAIEQYVIDKVRRIRIERGMSQADLAFSMGLSYGFIGKVESANLPAKYNINHINKLAEVLNVSPKDFFPEKPL</sequence>
<dbReference type="GO" id="GO:0003677">
    <property type="term" value="F:DNA binding"/>
    <property type="evidence" value="ECO:0007669"/>
    <property type="project" value="InterPro"/>
</dbReference>
<gene>
    <name evidence="2" type="ORF">BN938_1884</name>
</gene>
<dbReference type="eggNOG" id="COG1396">
    <property type="taxonomic scope" value="Bacteria"/>
</dbReference>
<organism evidence="2 3">
    <name type="scientific">Mucinivorans hirudinis</name>
    <dbReference type="NCBI Taxonomy" id="1433126"/>
    <lineage>
        <taxon>Bacteria</taxon>
        <taxon>Pseudomonadati</taxon>
        <taxon>Bacteroidota</taxon>
        <taxon>Bacteroidia</taxon>
        <taxon>Bacteroidales</taxon>
        <taxon>Rikenellaceae</taxon>
        <taxon>Mucinivorans</taxon>
    </lineage>
</organism>
<proteinExistence type="predicted"/>
<accession>A0A060RDM8</accession>
<protein>
    <recommendedName>
        <fullName evidence="1">HTH cro/C1-type domain-containing protein</fullName>
    </recommendedName>
</protein>
<dbReference type="InterPro" id="IPR001387">
    <property type="entry name" value="Cro/C1-type_HTH"/>
</dbReference>
<reference evidence="2 3" key="1">
    <citation type="journal article" date="2015" name="Genome Announc.">
        <title>Complete Genome Sequence of the Novel Leech Symbiont Mucinivorans hirudinis M3T.</title>
        <authorList>
            <person name="Nelson M.C."/>
            <person name="Bomar L."/>
            <person name="Graf J."/>
        </authorList>
    </citation>
    <scope>NUCLEOTIDE SEQUENCE [LARGE SCALE GENOMIC DNA]</scope>
    <source>
        <strain evidence="3">M3</strain>
    </source>
</reference>
<dbReference type="KEGG" id="rbc:BN938_1884"/>
<evidence type="ECO:0000313" key="2">
    <source>
        <dbReference type="EMBL" id="CDN31964.1"/>
    </source>
</evidence>
<keyword evidence="3" id="KW-1185">Reference proteome</keyword>